<evidence type="ECO:0000313" key="8">
    <source>
        <dbReference type="Proteomes" id="UP000015105"/>
    </source>
</evidence>
<dbReference type="GO" id="GO:0005634">
    <property type="term" value="C:nucleus"/>
    <property type="evidence" value="ECO:0007669"/>
    <property type="project" value="TreeGrafter"/>
</dbReference>
<accession>A0A453N586</accession>
<dbReference type="SMART" id="SM00614">
    <property type="entry name" value="ZnF_BED"/>
    <property type="match status" value="1"/>
</dbReference>
<evidence type="ECO:0000256" key="3">
    <source>
        <dbReference type="ARBA" id="ARBA00022833"/>
    </source>
</evidence>
<dbReference type="STRING" id="200361.A0A453N586"/>
<keyword evidence="2 4" id="KW-0863">Zinc-finger</keyword>
<evidence type="ECO:0000256" key="2">
    <source>
        <dbReference type="ARBA" id="ARBA00022771"/>
    </source>
</evidence>
<dbReference type="EnsemblPlants" id="AET6Gv20219900.2">
    <property type="protein sequence ID" value="AET6Gv20219900.2"/>
    <property type="gene ID" value="AET6Gv20219900"/>
</dbReference>
<reference evidence="7" key="3">
    <citation type="journal article" date="2017" name="Nature">
        <title>Genome sequence of the progenitor of the wheat D genome Aegilops tauschii.</title>
        <authorList>
            <person name="Luo M.C."/>
            <person name="Gu Y.Q."/>
            <person name="Puiu D."/>
            <person name="Wang H."/>
            <person name="Twardziok S.O."/>
            <person name="Deal K.R."/>
            <person name="Huo N."/>
            <person name="Zhu T."/>
            <person name="Wang L."/>
            <person name="Wang Y."/>
            <person name="McGuire P.E."/>
            <person name="Liu S."/>
            <person name="Long H."/>
            <person name="Ramasamy R.K."/>
            <person name="Rodriguez J.C."/>
            <person name="Van S.L."/>
            <person name="Yuan L."/>
            <person name="Wang Z."/>
            <person name="Xia Z."/>
            <person name="Xiao L."/>
            <person name="Anderson O.D."/>
            <person name="Ouyang S."/>
            <person name="Liang Y."/>
            <person name="Zimin A.V."/>
            <person name="Pertea G."/>
            <person name="Qi P."/>
            <person name="Bennetzen J.L."/>
            <person name="Dai X."/>
            <person name="Dawson M.W."/>
            <person name="Muller H.G."/>
            <person name="Kugler K."/>
            <person name="Rivarola-Duarte L."/>
            <person name="Spannagl M."/>
            <person name="Mayer K.F.X."/>
            <person name="Lu F.H."/>
            <person name="Bevan M.W."/>
            <person name="Leroy P."/>
            <person name="Li P."/>
            <person name="You F.M."/>
            <person name="Sun Q."/>
            <person name="Liu Z."/>
            <person name="Lyons E."/>
            <person name="Wicker T."/>
            <person name="Salzberg S.L."/>
            <person name="Devos K.M."/>
            <person name="Dvorak J."/>
        </authorList>
    </citation>
    <scope>NUCLEOTIDE SEQUENCE [LARGE SCALE GENOMIC DNA]</scope>
    <source>
        <strain evidence="7">cv. AL8/78</strain>
    </source>
</reference>
<reference evidence="7" key="5">
    <citation type="journal article" date="2021" name="G3 (Bethesda)">
        <title>Aegilops tauschii genome assembly Aet v5.0 features greater sequence contiguity and improved annotation.</title>
        <authorList>
            <person name="Wang L."/>
            <person name="Zhu T."/>
            <person name="Rodriguez J.C."/>
            <person name="Deal K.R."/>
            <person name="Dubcovsky J."/>
            <person name="McGuire P.E."/>
            <person name="Lux T."/>
            <person name="Spannagl M."/>
            <person name="Mayer K.F.X."/>
            <person name="Baldrich P."/>
            <person name="Meyers B.C."/>
            <person name="Huo N."/>
            <person name="Gu Y.Q."/>
            <person name="Zhou H."/>
            <person name="Devos K.M."/>
            <person name="Bennetzen J.L."/>
            <person name="Unver T."/>
            <person name="Budak H."/>
            <person name="Gulick P.J."/>
            <person name="Galiba G."/>
            <person name="Kalapos B."/>
            <person name="Nelson D.R."/>
            <person name="Li P."/>
            <person name="You F.M."/>
            <person name="Luo M.C."/>
            <person name="Dvorak J."/>
        </authorList>
    </citation>
    <scope>NUCLEOTIDE SEQUENCE [LARGE SCALE GENOMIC DNA]</scope>
    <source>
        <strain evidence="7">cv. AL8/78</strain>
    </source>
</reference>
<dbReference type="GO" id="GO:0006357">
    <property type="term" value="P:regulation of transcription by RNA polymerase II"/>
    <property type="evidence" value="ECO:0007669"/>
    <property type="project" value="TreeGrafter"/>
</dbReference>
<dbReference type="SUPFAM" id="SSF140996">
    <property type="entry name" value="Hermes dimerisation domain"/>
    <property type="match status" value="1"/>
</dbReference>
<feature type="compositionally biased region" description="Basic residues" evidence="5">
    <location>
        <begin position="1"/>
        <end position="12"/>
    </location>
</feature>
<dbReference type="Pfam" id="PF02892">
    <property type="entry name" value="zf-BED"/>
    <property type="match status" value="1"/>
</dbReference>
<dbReference type="GO" id="GO:0008270">
    <property type="term" value="F:zinc ion binding"/>
    <property type="evidence" value="ECO:0007669"/>
    <property type="project" value="UniProtKB-KW"/>
</dbReference>
<reference evidence="8" key="1">
    <citation type="journal article" date="2014" name="Science">
        <title>Ancient hybridizations among the ancestral genomes of bread wheat.</title>
        <authorList>
            <consortium name="International Wheat Genome Sequencing Consortium,"/>
            <person name="Marcussen T."/>
            <person name="Sandve S.R."/>
            <person name="Heier L."/>
            <person name="Spannagl M."/>
            <person name="Pfeifer M."/>
            <person name="Jakobsen K.S."/>
            <person name="Wulff B.B."/>
            <person name="Steuernagel B."/>
            <person name="Mayer K.F."/>
            <person name="Olsen O.A."/>
        </authorList>
    </citation>
    <scope>NUCLEOTIDE SEQUENCE [LARGE SCALE GENOMIC DNA]</scope>
    <source>
        <strain evidence="8">cv. AL8/78</strain>
    </source>
</reference>
<evidence type="ECO:0000313" key="7">
    <source>
        <dbReference type="EnsemblPlants" id="AET6Gv20219900.3"/>
    </source>
</evidence>
<dbReference type="InterPro" id="IPR003656">
    <property type="entry name" value="Znf_BED"/>
</dbReference>
<dbReference type="GO" id="GO:1990837">
    <property type="term" value="F:sequence-specific double-stranded DNA binding"/>
    <property type="evidence" value="ECO:0007669"/>
    <property type="project" value="TreeGrafter"/>
</dbReference>
<protein>
    <recommendedName>
        <fullName evidence="6">BED-type domain-containing protein</fullName>
    </recommendedName>
</protein>
<dbReference type="EnsemblPlants" id="AET6Gv20219900.1">
    <property type="protein sequence ID" value="AET6Gv20219900.1"/>
    <property type="gene ID" value="AET6Gv20219900"/>
</dbReference>
<evidence type="ECO:0000256" key="4">
    <source>
        <dbReference type="PROSITE-ProRule" id="PRU00027"/>
    </source>
</evidence>
<dbReference type="EnsemblPlants" id="AET6Gv20219900.3">
    <property type="protein sequence ID" value="AET6Gv20219900.3"/>
    <property type="gene ID" value="AET6Gv20219900"/>
</dbReference>
<evidence type="ECO:0000259" key="6">
    <source>
        <dbReference type="PROSITE" id="PS50808"/>
    </source>
</evidence>
<keyword evidence="3" id="KW-0862">Zinc</keyword>
<dbReference type="Gramene" id="AET6Gv20219900.2">
    <property type="protein sequence ID" value="AET6Gv20219900.2"/>
    <property type="gene ID" value="AET6Gv20219900"/>
</dbReference>
<reference evidence="8" key="2">
    <citation type="journal article" date="2017" name="Nat. Plants">
        <title>The Aegilops tauschii genome reveals multiple impacts of transposons.</title>
        <authorList>
            <person name="Zhao G."/>
            <person name="Zou C."/>
            <person name="Li K."/>
            <person name="Wang K."/>
            <person name="Li T."/>
            <person name="Gao L."/>
            <person name="Zhang X."/>
            <person name="Wang H."/>
            <person name="Yang Z."/>
            <person name="Liu X."/>
            <person name="Jiang W."/>
            <person name="Mao L."/>
            <person name="Kong X."/>
            <person name="Jiao Y."/>
            <person name="Jia J."/>
        </authorList>
    </citation>
    <scope>NUCLEOTIDE SEQUENCE [LARGE SCALE GENOMIC DNA]</scope>
    <source>
        <strain evidence="8">cv. AL8/78</strain>
    </source>
</reference>
<dbReference type="AlphaFoldDB" id="A0A453N586"/>
<proteinExistence type="predicted"/>
<evidence type="ECO:0000256" key="5">
    <source>
        <dbReference type="SAM" id="MobiDB-lite"/>
    </source>
</evidence>
<dbReference type="Gramene" id="AET6Gv20219900.1">
    <property type="protein sequence ID" value="AET6Gv20219900.1"/>
    <property type="gene ID" value="AET6Gv20219900"/>
</dbReference>
<dbReference type="Gramene" id="AET6Gv20219900.3">
    <property type="protein sequence ID" value="AET6Gv20219900.3"/>
    <property type="gene ID" value="AET6Gv20219900"/>
</dbReference>
<feature type="compositionally biased region" description="Polar residues" evidence="5">
    <location>
        <begin position="49"/>
        <end position="59"/>
    </location>
</feature>
<dbReference type="SUPFAM" id="SSF57667">
    <property type="entry name" value="beta-beta-alpha zinc fingers"/>
    <property type="match status" value="1"/>
</dbReference>
<reference evidence="7" key="4">
    <citation type="submission" date="2019-03" db="UniProtKB">
        <authorList>
            <consortium name="EnsemblPlants"/>
        </authorList>
    </citation>
    <scope>IDENTIFICATION</scope>
</reference>
<organism evidence="7 8">
    <name type="scientific">Aegilops tauschii subsp. strangulata</name>
    <name type="common">Goatgrass</name>
    <dbReference type="NCBI Taxonomy" id="200361"/>
    <lineage>
        <taxon>Eukaryota</taxon>
        <taxon>Viridiplantae</taxon>
        <taxon>Streptophyta</taxon>
        <taxon>Embryophyta</taxon>
        <taxon>Tracheophyta</taxon>
        <taxon>Spermatophyta</taxon>
        <taxon>Magnoliopsida</taxon>
        <taxon>Liliopsida</taxon>
        <taxon>Poales</taxon>
        <taxon>Poaceae</taxon>
        <taxon>BOP clade</taxon>
        <taxon>Pooideae</taxon>
        <taxon>Triticodae</taxon>
        <taxon>Triticeae</taxon>
        <taxon>Triticinae</taxon>
        <taxon>Aegilops</taxon>
    </lineage>
</organism>
<dbReference type="PANTHER" id="PTHR34396">
    <property type="entry name" value="OS03G0264950 PROTEIN-RELATED"/>
    <property type="match status" value="1"/>
</dbReference>
<sequence>MAGRGQRVKAQKSRGVEKQSNVSSREEVVGMASPNTGSSPSPAEERSAVNMSAIQQADATESEVVNAGTQSGSKRKRRSVVWNDFEEVIVDGKLKAECVFCHKKLSGEQSHGTSHLRSHLETCDAKKSKDSKQQKLRLTKGDAGKVNLENYVFDQDVARKELAIMICVHEYPLSIVDHAGFRSFCASLQPMFKMVSGNTIKNDIIGLHQTQKNAMIQYFAKFNHRVAVTSDLWTAGHQKKGYMVVTAHFIDED</sequence>
<keyword evidence="1" id="KW-0479">Metal-binding</keyword>
<dbReference type="PANTHER" id="PTHR34396:SF25">
    <property type="entry name" value="BOUNDARY ELEMENT ASSOCIATED FACTOR"/>
    <property type="match status" value="1"/>
</dbReference>
<keyword evidence="8" id="KW-1185">Reference proteome</keyword>
<evidence type="ECO:0000256" key="1">
    <source>
        <dbReference type="ARBA" id="ARBA00022723"/>
    </source>
</evidence>
<name>A0A453N586_AEGTS</name>
<feature type="region of interest" description="Disordered" evidence="5">
    <location>
        <begin position="1"/>
        <end position="77"/>
    </location>
</feature>
<dbReference type="Proteomes" id="UP000015105">
    <property type="component" value="Chromosome 6D"/>
</dbReference>
<dbReference type="PROSITE" id="PS50808">
    <property type="entry name" value="ZF_BED"/>
    <property type="match status" value="1"/>
</dbReference>
<dbReference type="InterPro" id="IPR053031">
    <property type="entry name" value="Cuticle_assoc_protein"/>
</dbReference>
<feature type="domain" description="BED-type" evidence="6">
    <location>
        <begin position="76"/>
        <end position="131"/>
    </location>
</feature>
<dbReference type="InterPro" id="IPR036236">
    <property type="entry name" value="Znf_C2H2_sf"/>
</dbReference>